<gene>
    <name evidence="2" type="ORF">CA2015_4629</name>
</gene>
<proteinExistence type="predicted"/>
<protein>
    <submittedName>
        <fullName evidence="2">Putative zinc-binding oxidoreductase</fullName>
    </submittedName>
</protein>
<evidence type="ECO:0000313" key="3">
    <source>
        <dbReference type="Proteomes" id="UP000036520"/>
    </source>
</evidence>
<reference evidence="2 3" key="1">
    <citation type="submission" date="2015-07" db="EMBL/GenBank/DDBJ databases">
        <authorList>
            <person name="Kim K.M."/>
        </authorList>
    </citation>
    <scope>NUCLEOTIDE SEQUENCE [LARGE SCALE GENOMIC DNA]</scope>
    <source>
        <strain evidence="2 3">KCTC 12363</strain>
    </source>
</reference>
<dbReference type="CDD" id="cd08267">
    <property type="entry name" value="MDR1"/>
    <property type="match status" value="1"/>
</dbReference>
<dbReference type="Pfam" id="PF13602">
    <property type="entry name" value="ADH_zinc_N_2"/>
    <property type="match status" value="1"/>
</dbReference>
<feature type="domain" description="Enoyl reductase (ER)" evidence="1">
    <location>
        <begin position="10"/>
        <end position="320"/>
    </location>
</feature>
<dbReference type="Gene3D" id="3.90.180.10">
    <property type="entry name" value="Medium-chain alcohol dehydrogenases, catalytic domain"/>
    <property type="match status" value="1"/>
</dbReference>
<dbReference type="PROSITE" id="PS01162">
    <property type="entry name" value="QOR_ZETA_CRYSTAL"/>
    <property type="match status" value="1"/>
</dbReference>
<name>A0A0H4PLP7_9BACT</name>
<dbReference type="GO" id="GO:0016491">
    <property type="term" value="F:oxidoreductase activity"/>
    <property type="evidence" value="ECO:0007669"/>
    <property type="project" value="InterPro"/>
</dbReference>
<dbReference type="PANTHER" id="PTHR44013:SF1">
    <property type="entry name" value="ZINC-TYPE ALCOHOL DEHYDROGENASE-LIKE PROTEIN C16A3.02C"/>
    <property type="match status" value="1"/>
</dbReference>
<dbReference type="InterPro" id="IPR036291">
    <property type="entry name" value="NAD(P)-bd_dom_sf"/>
</dbReference>
<dbReference type="OrthoDB" id="648910at2"/>
<dbReference type="SUPFAM" id="SSF50129">
    <property type="entry name" value="GroES-like"/>
    <property type="match status" value="1"/>
</dbReference>
<dbReference type="SUPFAM" id="SSF51735">
    <property type="entry name" value="NAD(P)-binding Rossmann-fold domains"/>
    <property type="match status" value="1"/>
</dbReference>
<dbReference type="PANTHER" id="PTHR44013">
    <property type="entry name" value="ZINC-TYPE ALCOHOL DEHYDROGENASE-LIKE PROTEIN C16A3.02C"/>
    <property type="match status" value="1"/>
</dbReference>
<dbReference type="Gene3D" id="3.40.50.720">
    <property type="entry name" value="NAD(P)-binding Rossmann-like Domain"/>
    <property type="match status" value="1"/>
</dbReference>
<dbReference type="Pfam" id="PF08240">
    <property type="entry name" value="ADH_N"/>
    <property type="match status" value="1"/>
</dbReference>
<dbReference type="Proteomes" id="UP000036520">
    <property type="component" value="Chromosome"/>
</dbReference>
<dbReference type="InterPro" id="IPR052733">
    <property type="entry name" value="Chloroplast_QOR"/>
</dbReference>
<accession>A0A0H4PLP7</accession>
<evidence type="ECO:0000313" key="2">
    <source>
        <dbReference type="EMBL" id="AKP53963.1"/>
    </source>
</evidence>
<dbReference type="SMART" id="SM00829">
    <property type="entry name" value="PKS_ER"/>
    <property type="match status" value="1"/>
</dbReference>
<dbReference type="InterPro" id="IPR002364">
    <property type="entry name" value="Quin_OxRdtase/zeta-crystal_CS"/>
</dbReference>
<dbReference type="GO" id="GO:0008270">
    <property type="term" value="F:zinc ion binding"/>
    <property type="evidence" value="ECO:0007669"/>
    <property type="project" value="InterPro"/>
</dbReference>
<evidence type="ECO:0000259" key="1">
    <source>
        <dbReference type="SMART" id="SM00829"/>
    </source>
</evidence>
<dbReference type="RefSeq" id="WP_048644004.1">
    <property type="nucleotide sequence ID" value="NZ_CP012040.1"/>
</dbReference>
<dbReference type="InterPro" id="IPR020843">
    <property type="entry name" value="ER"/>
</dbReference>
<dbReference type="STRING" id="320787.CA2015_4629"/>
<dbReference type="KEGG" id="camu:CA2015_4629"/>
<dbReference type="InterPro" id="IPR013154">
    <property type="entry name" value="ADH-like_N"/>
</dbReference>
<organism evidence="2 3">
    <name type="scientific">Cyclobacterium amurskyense</name>
    <dbReference type="NCBI Taxonomy" id="320787"/>
    <lineage>
        <taxon>Bacteria</taxon>
        <taxon>Pseudomonadati</taxon>
        <taxon>Bacteroidota</taxon>
        <taxon>Cytophagia</taxon>
        <taxon>Cytophagales</taxon>
        <taxon>Cyclobacteriaceae</taxon>
        <taxon>Cyclobacterium</taxon>
    </lineage>
</organism>
<dbReference type="AlphaFoldDB" id="A0A0H4PLP7"/>
<keyword evidence="3" id="KW-1185">Reference proteome</keyword>
<sequence length="324" mass="35690">MKALIFERYGLPEKVLKLSEQATPVPEDNEVLVKIRCTAINDYDWSLVRGKPYLYRLMFGLTKPKSKIMGMELSGTVAQVGAKVKDFVLGDEVFGDTSNHGFGTFAEYICIHQDALAHKPKSMSFESAAALPHAALLALQGLKAIGKIKEGMKVLINGAGGGVGTLALQLAKMYACEVTGVDNKEKLTMLKAMGYDHVIDYNTEDFTQNGLQYDLILDCKTNKSPFAYYRALKPEGKYVSIGGNLNDLIWVLIWGKLLLPFSNKKLNILSLKPNVGLEEIATLYDNKQLKPVIDGPYPLESTAEKLQLFGEGKHKGKVIIAIQS</sequence>
<dbReference type="InterPro" id="IPR011032">
    <property type="entry name" value="GroES-like_sf"/>
</dbReference>
<dbReference type="EMBL" id="CP012040">
    <property type="protein sequence ID" value="AKP53963.1"/>
    <property type="molecule type" value="Genomic_DNA"/>
</dbReference>